<proteinExistence type="predicted"/>
<evidence type="ECO:0000313" key="2">
    <source>
        <dbReference type="EMBL" id="CAB4337326.1"/>
    </source>
</evidence>
<keyword evidence="1" id="KW-0472">Membrane</keyword>
<dbReference type="AlphaFoldDB" id="A0A6J5Z730"/>
<feature type="transmembrane region" description="Helical" evidence="1">
    <location>
        <begin position="46"/>
        <end position="63"/>
    </location>
</feature>
<accession>A0A6J5Z730</accession>
<dbReference type="EMBL" id="CAESAK010000070">
    <property type="protein sequence ID" value="CAB4337326.1"/>
    <property type="molecule type" value="Genomic_DNA"/>
</dbReference>
<feature type="transmembrane region" description="Helical" evidence="1">
    <location>
        <begin position="69"/>
        <end position="87"/>
    </location>
</feature>
<gene>
    <name evidence="2" type="ORF">UFOPK3775_00643</name>
</gene>
<name>A0A6J5Z730_9ZZZZ</name>
<sequence>MESLVILVIVILTAIIITAPVAFILTTRKVQDFTSTRKGLNLARQIVGGAIATIGIVLALITGLSVEGFGLHLFCIAIIELNIYSIIREIRFIRNRRNK</sequence>
<keyword evidence="1" id="KW-1133">Transmembrane helix</keyword>
<organism evidence="2">
    <name type="scientific">freshwater metagenome</name>
    <dbReference type="NCBI Taxonomy" id="449393"/>
    <lineage>
        <taxon>unclassified sequences</taxon>
        <taxon>metagenomes</taxon>
        <taxon>ecological metagenomes</taxon>
    </lineage>
</organism>
<evidence type="ECO:0000256" key="1">
    <source>
        <dbReference type="SAM" id="Phobius"/>
    </source>
</evidence>
<keyword evidence="1" id="KW-0812">Transmembrane</keyword>
<reference evidence="2" key="1">
    <citation type="submission" date="2020-05" db="EMBL/GenBank/DDBJ databases">
        <authorList>
            <person name="Chiriac C."/>
            <person name="Salcher M."/>
            <person name="Ghai R."/>
            <person name="Kavagutti S V."/>
        </authorList>
    </citation>
    <scope>NUCLEOTIDE SEQUENCE</scope>
</reference>
<feature type="transmembrane region" description="Helical" evidence="1">
    <location>
        <begin position="6"/>
        <end position="25"/>
    </location>
</feature>
<protein>
    <submittedName>
        <fullName evidence="2">Unannotated protein</fullName>
    </submittedName>
</protein>